<reference evidence="4 5" key="1">
    <citation type="submission" date="2018-01" db="EMBL/GenBank/DDBJ databases">
        <title>Co-occurrence of chitin degradation, pigmentation and bioactivity in marine Pseudoalteromonas.</title>
        <authorList>
            <person name="Paulsen S."/>
            <person name="Gram L."/>
            <person name="Machado H."/>
        </authorList>
    </citation>
    <scope>NUCLEOTIDE SEQUENCE [LARGE SCALE GENOMIC DNA]</scope>
    <source>
        <strain evidence="4 5">S1946</strain>
    </source>
</reference>
<comment type="similarity">
    <text evidence="2">Belongs to the YejK family.</text>
</comment>
<dbReference type="AlphaFoldDB" id="A0A4Q7DZ89"/>
<accession>A0A4Q7DZ89</accession>
<evidence type="ECO:0008006" key="6">
    <source>
        <dbReference type="Google" id="ProtNLM"/>
    </source>
</evidence>
<comment type="subcellular location">
    <subcellularLocation>
        <location evidence="1">Cytoplasm</location>
        <location evidence="1">Nucleoid</location>
    </subcellularLocation>
</comment>
<dbReference type="Proteomes" id="UP000292345">
    <property type="component" value="Unassembled WGS sequence"/>
</dbReference>
<gene>
    <name evidence="4" type="ORF">C3B51_22850</name>
</gene>
<evidence type="ECO:0000256" key="1">
    <source>
        <dbReference type="ARBA" id="ARBA00004453"/>
    </source>
</evidence>
<evidence type="ECO:0000313" key="4">
    <source>
        <dbReference type="EMBL" id="RZM71091.1"/>
    </source>
</evidence>
<dbReference type="GO" id="GO:0003690">
    <property type="term" value="F:double-stranded DNA binding"/>
    <property type="evidence" value="ECO:0007669"/>
    <property type="project" value="TreeGrafter"/>
</dbReference>
<dbReference type="GO" id="GO:0043590">
    <property type="term" value="C:bacterial nucleoid"/>
    <property type="evidence" value="ECO:0007669"/>
    <property type="project" value="TreeGrafter"/>
</dbReference>
<dbReference type="PANTHER" id="PTHR38772">
    <property type="match status" value="1"/>
</dbReference>
<dbReference type="PANTHER" id="PTHR38772:SF1">
    <property type="entry name" value="NUCLEOID-ASSOCIATED PROTEIN YEJK"/>
    <property type="match status" value="1"/>
</dbReference>
<dbReference type="Pfam" id="PF04245">
    <property type="entry name" value="NA37"/>
    <property type="match status" value="1"/>
</dbReference>
<dbReference type="GO" id="GO:0003727">
    <property type="term" value="F:single-stranded RNA binding"/>
    <property type="evidence" value="ECO:0007669"/>
    <property type="project" value="TreeGrafter"/>
</dbReference>
<comment type="caution">
    <text evidence="4">The sequence shown here is derived from an EMBL/GenBank/DDBJ whole genome shotgun (WGS) entry which is preliminary data.</text>
</comment>
<dbReference type="RefSeq" id="WP_130246483.1">
    <property type="nucleotide sequence ID" value="NZ_PPUZ01000128.1"/>
</dbReference>
<name>A0A4Q7DZ89_9GAMM</name>
<sequence>MVAPLVVLNAIAAEINKQDGRFGYEFGDVWDRGNENALNFVQEIETKFRRKTKTYGFLRVDTGRNSIPTILTKFNADTDRVFEDTTRNMMERLKSSLNEDGRGNTKVGHMVFIHYCNEGEEEDLGRLLVVMVDKKDVFDFGAGLVPTRFKSIDVDTLRQAVLYDLTLFDSVYPDHIEEHQDQAYLRFISGRSKGQFFQEALGTKHMIDNTVSVSSVFDAIEQFGNGLELRTGHIRKLQDEVELLIANKKGKQVSVSSIARKVISSLPDGNDGVTAEDFVAFINENDYKISEIFDVTRGQLQKATNIEGQKGQDYFYRIKRSALGTVEDAEKSIRYNAGTRTIYIEVQDEEQHRELLEALPNRN</sequence>
<evidence type="ECO:0000256" key="3">
    <source>
        <dbReference type="ARBA" id="ARBA00022490"/>
    </source>
</evidence>
<evidence type="ECO:0000256" key="2">
    <source>
        <dbReference type="ARBA" id="ARBA00009035"/>
    </source>
</evidence>
<dbReference type="InterPro" id="IPR007358">
    <property type="entry name" value="Nucleoid_associated_NdpA"/>
</dbReference>
<protein>
    <recommendedName>
        <fullName evidence="6">Nucleoid-associated protein YejK</fullName>
    </recommendedName>
</protein>
<keyword evidence="3" id="KW-0963">Cytoplasm</keyword>
<dbReference type="EMBL" id="PPUZ01000128">
    <property type="protein sequence ID" value="RZM71091.1"/>
    <property type="molecule type" value="Genomic_DNA"/>
</dbReference>
<evidence type="ECO:0000313" key="5">
    <source>
        <dbReference type="Proteomes" id="UP000292345"/>
    </source>
</evidence>
<organism evidence="4 5">
    <name type="scientific">Pseudoalteromonas rubra</name>
    <dbReference type="NCBI Taxonomy" id="43658"/>
    <lineage>
        <taxon>Bacteria</taxon>
        <taxon>Pseudomonadati</taxon>
        <taxon>Pseudomonadota</taxon>
        <taxon>Gammaproteobacteria</taxon>
        <taxon>Alteromonadales</taxon>
        <taxon>Pseudoalteromonadaceae</taxon>
        <taxon>Pseudoalteromonas</taxon>
    </lineage>
</organism>
<proteinExistence type="inferred from homology"/>